<dbReference type="Proteomes" id="UP000230605">
    <property type="component" value="Chromosome 7"/>
</dbReference>
<feature type="repeat" description="ANK" evidence="3">
    <location>
        <begin position="93"/>
        <end position="125"/>
    </location>
</feature>
<keyword evidence="1" id="KW-0677">Repeat</keyword>
<feature type="region of interest" description="Disordered" evidence="4">
    <location>
        <begin position="29"/>
        <end position="54"/>
    </location>
</feature>
<evidence type="ECO:0000256" key="3">
    <source>
        <dbReference type="PROSITE-ProRule" id="PRU00023"/>
    </source>
</evidence>
<protein>
    <submittedName>
        <fullName evidence="5">Putative ankyrin repeat protein</fullName>
    </submittedName>
</protein>
<dbReference type="EMBL" id="LKMD01000106">
    <property type="protein sequence ID" value="PIA91648.1"/>
    <property type="molecule type" value="Genomic_DNA"/>
</dbReference>
<accession>A0A2G5HGI4</accession>
<dbReference type="InterPro" id="IPR002110">
    <property type="entry name" value="Ankyrin_rpt"/>
</dbReference>
<dbReference type="PROSITE" id="PS50088">
    <property type="entry name" value="ANK_REPEAT"/>
    <property type="match status" value="1"/>
</dbReference>
<dbReference type="PANTHER" id="PTHR24171">
    <property type="entry name" value="ANKYRIN REPEAT DOMAIN-CONTAINING PROTEIN 39-RELATED"/>
    <property type="match status" value="1"/>
</dbReference>
<evidence type="ECO:0000313" key="6">
    <source>
        <dbReference type="Proteomes" id="UP000230605"/>
    </source>
</evidence>
<evidence type="ECO:0000256" key="2">
    <source>
        <dbReference type="ARBA" id="ARBA00023043"/>
    </source>
</evidence>
<dbReference type="Gene3D" id="1.25.40.20">
    <property type="entry name" value="Ankyrin repeat-containing domain"/>
    <property type="match status" value="1"/>
</dbReference>
<keyword evidence="2 3" id="KW-0040">ANK repeat</keyword>
<dbReference type="SMART" id="SM00248">
    <property type="entry name" value="ANK"/>
    <property type="match status" value="2"/>
</dbReference>
<sequence length="180" mass="19648">MRRTSVSDILGLAAEAHIIRCRTRTNTLKMGLPQRPDESISSETPSTTTKASSLPPEALALATQLFDHARTGQTAILSQYITHGIPVNLTNDKGDSLLMLAAYHGHLETVQMLVEKGANIDALNDRGQSIVAGAVFKGYDDVVKYLAEQDADLANGQPCAIDTARMFKKEELLRFFGFEE</sequence>
<evidence type="ECO:0000313" key="5">
    <source>
        <dbReference type="EMBL" id="PIA91648.1"/>
    </source>
</evidence>
<dbReference type="OrthoDB" id="366390at2759"/>
<evidence type="ECO:0000256" key="1">
    <source>
        <dbReference type="ARBA" id="ARBA00022737"/>
    </source>
</evidence>
<evidence type="ECO:0000256" key="4">
    <source>
        <dbReference type="SAM" id="MobiDB-lite"/>
    </source>
</evidence>
<name>A0A2G5HGI4_CERBT</name>
<dbReference type="AlphaFoldDB" id="A0A2G5HGI4"/>
<dbReference type="InterPro" id="IPR036770">
    <property type="entry name" value="Ankyrin_rpt-contain_sf"/>
</dbReference>
<organism evidence="5 6">
    <name type="scientific">Cercospora beticola</name>
    <name type="common">Sugarbeet leaf spot fungus</name>
    <dbReference type="NCBI Taxonomy" id="122368"/>
    <lineage>
        <taxon>Eukaryota</taxon>
        <taxon>Fungi</taxon>
        <taxon>Dikarya</taxon>
        <taxon>Ascomycota</taxon>
        <taxon>Pezizomycotina</taxon>
        <taxon>Dothideomycetes</taxon>
        <taxon>Dothideomycetidae</taxon>
        <taxon>Mycosphaerellales</taxon>
        <taxon>Mycosphaerellaceae</taxon>
        <taxon>Cercospora</taxon>
    </lineage>
</organism>
<gene>
    <name evidence="5" type="ORF">CB0940_09003</name>
</gene>
<dbReference type="PANTHER" id="PTHR24171:SF9">
    <property type="entry name" value="ANKYRIN REPEAT DOMAIN-CONTAINING PROTEIN 39"/>
    <property type="match status" value="1"/>
</dbReference>
<comment type="caution">
    <text evidence="5">The sequence shown here is derived from an EMBL/GenBank/DDBJ whole genome shotgun (WGS) entry which is preliminary data.</text>
</comment>
<dbReference type="Pfam" id="PF12796">
    <property type="entry name" value="Ank_2"/>
    <property type="match status" value="1"/>
</dbReference>
<dbReference type="SUPFAM" id="SSF48403">
    <property type="entry name" value="Ankyrin repeat"/>
    <property type="match status" value="1"/>
</dbReference>
<feature type="compositionally biased region" description="Low complexity" evidence="4">
    <location>
        <begin position="39"/>
        <end position="54"/>
    </location>
</feature>
<proteinExistence type="predicted"/>
<reference evidence="5 6" key="1">
    <citation type="submission" date="2015-10" db="EMBL/GenBank/DDBJ databases">
        <title>The cercosporin biosynthetic gene cluster was horizontally transferred to several fungal lineages and shown to be expanded in Cercospora beticola based on microsynteny with recipient genomes.</title>
        <authorList>
            <person name="De Jonge R."/>
            <person name="Ebert M.K."/>
            <person name="Suttle J.C."/>
            <person name="Jurick Ii W.M."/>
            <person name="Secor G.A."/>
            <person name="Thomma B.P."/>
            <person name="Van De Peer Y."/>
            <person name="Bolton M.D."/>
        </authorList>
    </citation>
    <scope>NUCLEOTIDE SEQUENCE [LARGE SCALE GENOMIC DNA]</scope>
    <source>
        <strain evidence="5 6">09-40</strain>
    </source>
</reference>
<dbReference type="PROSITE" id="PS50297">
    <property type="entry name" value="ANK_REP_REGION"/>
    <property type="match status" value="1"/>
</dbReference>